<dbReference type="SUPFAM" id="SSF53474">
    <property type="entry name" value="alpha/beta-Hydrolases"/>
    <property type="match status" value="1"/>
</dbReference>
<evidence type="ECO:0000256" key="3">
    <source>
        <dbReference type="SAM" id="Phobius"/>
    </source>
</evidence>
<gene>
    <name evidence="5" type="ORF">PUMCH_001299</name>
</gene>
<dbReference type="GeneID" id="88172365"/>
<dbReference type="GO" id="GO:0047372">
    <property type="term" value="F:monoacylglycerol lipase activity"/>
    <property type="evidence" value="ECO:0007669"/>
    <property type="project" value="TreeGrafter"/>
</dbReference>
<feature type="transmembrane region" description="Helical" evidence="3">
    <location>
        <begin position="281"/>
        <end position="307"/>
    </location>
</feature>
<keyword evidence="3" id="KW-1133">Transmembrane helix</keyword>
<evidence type="ECO:0000313" key="5">
    <source>
        <dbReference type="EMBL" id="WPK24044.1"/>
    </source>
</evidence>
<dbReference type="InterPro" id="IPR029058">
    <property type="entry name" value="AB_hydrolase_fold"/>
</dbReference>
<dbReference type="Proteomes" id="UP001338582">
    <property type="component" value="Chromosome 2"/>
</dbReference>
<reference evidence="5 6" key="1">
    <citation type="submission" date="2023-10" db="EMBL/GenBank/DDBJ databases">
        <title>Draft Genome Sequence of Candida saopaulonensis from a very Premature Infant with Sepsis.</title>
        <authorList>
            <person name="Ning Y."/>
            <person name="Dai R."/>
            <person name="Xiao M."/>
            <person name="Xu Y."/>
            <person name="Yan Q."/>
            <person name="Zhang L."/>
        </authorList>
    </citation>
    <scope>NUCLEOTIDE SEQUENCE [LARGE SCALE GENOMIC DNA]</scope>
    <source>
        <strain evidence="5 6">19XY460</strain>
    </source>
</reference>
<keyword evidence="6" id="KW-1185">Reference proteome</keyword>
<dbReference type="KEGG" id="asau:88172365"/>
<evidence type="ECO:0000259" key="4">
    <source>
        <dbReference type="Pfam" id="PF05057"/>
    </source>
</evidence>
<accession>A0AAX4H6R3</accession>
<dbReference type="PANTHER" id="PTHR12482:SF24">
    <property type="entry name" value="LIPID DROPLET PHOSPHOLIPASE 1"/>
    <property type="match status" value="1"/>
</dbReference>
<dbReference type="GO" id="GO:0005811">
    <property type="term" value="C:lipid droplet"/>
    <property type="evidence" value="ECO:0007669"/>
    <property type="project" value="TreeGrafter"/>
</dbReference>
<organism evidence="5 6">
    <name type="scientific">Australozyma saopauloensis</name>
    <dbReference type="NCBI Taxonomy" id="291208"/>
    <lineage>
        <taxon>Eukaryota</taxon>
        <taxon>Fungi</taxon>
        <taxon>Dikarya</taxon>
        <taxon>Ascomycota</taxon>
        <taxon>Saccharomycotina</taxon>
        <taxon>Pichiomycetes</taxon>
        <taxon>Metschnikowiaceae</taxon>
        <taxon>Australozyma</taxon>
    </lineage>
</organism>
<proteinExistence type="inferred from homology"/>
<dbReference type="GO" id="GO:0016042">
    <property type="term" value="P:lipid catabolic process"/>
    <property type="evidence" value="ECO:0007669"/>
    <property type="project" value="UniProtKB-KW"/>
</dbReference>
<protein>
    <recommendedName>
        <fullName evidence="4">DUF676 domain-containing protein</fullName>
    </recommendedName>
</protein>
<comment type="similarity">
    <text evidence="1">Belongs to the putative lipase ROG1 family.</text>
</comment>
<sequence length="539" mass="61668">MTSISSEDIEEVHLFVLVHGLWGNPNHLDTIEKVLLRAVSDVSNERIVTIKPSSFRFWKTYDGIQRCSELVIADIFYEIEALMQTNKYKVTQFSMIGYSLGGLISRYVIGRLYGMGFFKEVRPVFFSTFATPHVGSRFYKNKLFDKFANTFGPVLFGKTGLQLFLVDSEKLLVQMADPDSDYFKGLESFQTRILMANIKNDGTVAFYTSFITNYSPFDRLDYVDVVYFEDLPTAIIGTLAVKPKFVDLQNCQKLTSTQNHHGNVQEETSVIRSNKLLRYSILLMAATVILPFHIPMVLTVTFCVSVYSQVKIKLLRPIKLDEHWTKVRDSVYRGEAVDSENAIQGEARRRERLKLRRQESIRGDTSNITEKAMNGVMLAEQNFNARQAHVYEDDISEEATSSEQELVDSEAADSSDFEEWARPKGSLLGKFLRYKQKMKISFEENDQIIDRHASALQSKDDSKVGLFSTECKLPDYPEKDLIIKNLNKLSWFKIPVYFDLFNAHDGVVARSGGFKNPRATSTLFLWGSILRKNIKQKEA</sequence>
<dbReference type="EMBL" id="CP138895">
    <property type="protein sequence ID" value="WPK24044.1"/>
    <property type="molecule type" value="Genomic_DNA"/>
</dbReference>
<evidence type="ECO:0000256" key="1">
    <source>
        <dbReference type="ARBA" id="ARBA00007920"/>
    </source>
</evidence>
<keyword evidence="3" id="KW-0812">Transmembrane</keyword>
<dbReference type="AlphaFoldDB" id="A0AAX4H6R3"/>
<evidence type="ECO:0000256" key="2">
    <source>
        <dbReference type="ARBA" id="ARBA00022963"/>
    </source>
</evidence>
<dbReference type="GO" id="GO:0004622">
    <property type="term" value="F:phosphatidylcholine lysophospholipase activity"/>
    <property type="evidence" value="ECO:0007669"/>
    <property type="project" value="TreeGrafter"/>
</dbReference>
<dbReference type="Pfam" id="PF05057">
    <property type="entry name" value="DUF676"/>
    <property type="match status" value="1"/>
</dbReference>
<dbReference type="Gene3D" id="3.40.50.1820">
    <property type="entry name" value="alpha/beta hydrolase"/>
    <property type="match status" value="1"/>
</dbReference>
<dbReference type="InterPro" id="IPR044294">
    <property type="entry name" value="Lipase-like"/>
</dbReference>
<keyword evidence="2" id="KW-0443">Lipid metabolism</keyword>
<evidence type="ECO:0000313" key="6">
    <source>
        <dbReference type="Proteomes" id="UP001338582"/>
    </source>
</evidence>
<feature type="domain" description="DUF676" evidence="4">
    <location>
        <begin position="10"/>
        <end position="208"/>
    </location>
</feature>
<keyword evidence="3" id="KW-0472">Membrane</keyword>
<dbReference type="PANTHER" id="PTHR12482">
    <property type="entry name" value="LIPASE ROG1-RELATED-RELATED"/>
    <property type="match status" value="1"/>
</dbReference>
<name>A0AAX4H6R3_9ASCO</name>
<keyword evidence="2" id="KW-0442">Lipid degradation</keyword>
<dbReference type="InterPro" id="IPR007751">
    <property type="entry name" value="DUF676_lipase-like"/>
</dbReference>
<dbReference type="RefSeq" id="XP_062876428.1">
    <property type="nucleotide sequence ID" value="XM_063020358.1"/>
</dbReference>